<comment type="caution">
    <text evidence="2">The sequence shown here is derived from an EMBL/GenBank/DDBJ whole genome shotgun (WGS) entry which is preliminary data.</text>
</comment>
<evidence type="ECO:0000313" key="3">
    <source>
        <dbReference type="Proteomes" id="UP000765802"/>
    </source>
</evidence>
<sequence>MKKNQLANTTENTVTANAILNKKAWIKRDIVLNVGFQESMIRGFITIFIPWPLLAINHNLLIYAAPVMFYLFVTALTHFCFIRYAWQHWIKHMKTAAICNFATDLNIPVEAV</sequence>
<reference evidence="2 3" key="1">
    <citation type="submission" date="2016-07" db="EMBL/GenBank/DDBJ databases">
        <title>Genome analysis of Flavihumibacter stibioxidans YS-17.</title>
        <authorList>
            <person name="Shi K."/>
            <person name="Han Y."/>
            <person name="Wang G."/>
        </authorList>
    </citation>
    <scope>NUCLEOTIDE SEQUENCE [LARGE SCALE GENOMIC DNA]</scope>
    <source>
        <strain evidence="2 3">YS-17</strain>
    </source>
</reference>
<feature type="transmembrane region" description="Helical" evidence="1">
    <location>
        <begin position="30"/>
        <end position="54"/>
    </location>
</feature>
<dbReference type="Proteomes" id="UP000765802">
    <property type="component" value="Unassembled WGS sequence"/>
</dbReference>
<keyword evidence="1" id="KW-1133">Transmembrane helix</keyword>
<keyword evidence="1" id="KW-0812">Transmembrane</keyword>
<evidence type="ECO:0000256" key="1">
    <source>
        <dbReference type="SAM" id="Phobius"/>
    </source>
</evidence>
<keyword evidence="3" id="KW-1185">Reference proteome</keyword>
<feature type="transmembrane region" description="Helical" evidence="1">
    <location>
        <begin position="60"/>
        <end position="86"/>
    </location>
</feature>
<dbReference type="EMBL" id="MBUA01000006">
    <property type="protein sequence ID" value="MBC6490679.1"/>
    <property type="molecule type" value="Genomic_DNA"/>
</dbReference>
<organism evidence="2 3">
    <name type="scientific">Flavihumibacter stibioxidans</name>
    <dbReference type="NCBI Taxonomy" id="1834163"/>
    <lineage>
        <taxon>Bacteria</taxon>
        <taxon>Pseudomonadati</taxon>
        <taxon>Bacteroidota</taxon>
        <taxon>Chitinophagia</taxon>
        <taxon>Chitinophagales</taxon>
        <taxon>Chitinophagaceae</taxon>
        <taxon>Flavihumibacter</taxon>
    </lineage>
</organism>
<keyword evidence="1" id="KW-0472">Membrane</keyword>
<proteinExistence type="predicted"/>
<evidence type="ECO:0000313" key="2">
    <source>
        <dbReference type="EMBL" id="MBC6490679.1"/>
    </source>
</evidence>
<gene>
    <name evidence="2" type="ORF">BC349_19605</name>
</gene>
<protein>
    <submittedName>
        <fullName evidence="2">Uncharacterized protein</fullName>
    </submittedName>
</protein>
<accession>A0ABR7M766</accession>
<dbReference type="RefSeq" id="WP_187256044.1">
    <property type="nucleotide sequence ID" value="NZ_JBHULF010000040.1"/>
</dbReference>
<name>A0ABR7M766_9BACT</name>